<evidence type="ECO:0000256" key="2">
    <source>
        <dbReference type="ARBA" id="ARBA00022723"/>
    </source>
</evidence>
<dbReference type="CDD" id="cd07037">
    <property type="entry name" value="TPP_PYR_MenD"/>
    <property type="match status" value="1"/>
</dbReference>
<dbReference type="Gene3D" id="3.40.50.970">
    <property type="match status" value="2"/>
</dbReference>
<evidence type="ECO:0000313" key="8">
    <source>
        <dbReference type="Proteomes" id="UP000274920"/>
    </source>
</evidence>
<evidence type="ECO:0000256" key="1">
    <source>
        <dbReference type="ARBA" id="ARBA00022679"/>
    </source>
</evidence>
<dbReference type="GO" id="GO:0046872">
    <property type="term" value="F:metal ion binding"/>
    <property type="evidence" value="ECO:0007669"/>
    <property type="project" value="UniProtKB-KW"/>
</dbReference>
<dbReference type="Pfam" id="PF02776">
    <property type="entry name" value="TPP_enzyme_N"/>
    <property type="match status" value="1"/>
</dbReference>
<reference evidence="7" key="1">
    <citation type="submission" date="2018-10" db="EMBL/GenBank/DDBJ databases">
        <title>Schaedlerella arabinophila gen. nov. sp. nov., isolated from the mouse intestinal tract and comparative analysis with the genome of the closely related altered Schaedler flora strain ASF502.</title>
        <authorList>
            <person name="Miyake S."/>
            <person name="Soh M."/>
            <person name="Seedorf H."/>
        </authorList>
    </citation>
    <scope>NUCLEOTIDE SEQUENCE [LARGE SCALE GENOMIC DNA]</scope>
    <source>
        <strain evidence="7">DSM 106076</strain>
    </source>
</reference>
<organism evidence="7 8">
    <name type="scientific">Schaedlerella arabinosiphila</name>
    <dbReference type="NCBI Taxonomy" id="2044587"/>
    <lineage>
        <taxon>Bacteria</taxon>
        <taxon>Bacillati</taxon>
        <taxon>Bacillota</taxon>
        <taxon>Clostridia</taxon>
        <taxon>Lachnospirales</taxon>
        <taxon>Lachnospiraceae</taxon>
        <taxon>Schaedlerella</taxon>
    </lineage>
</organism>
<dbReference type="Proteomes" id="UP000274920">
    <property type="component" value="Unassembled WGS sequence"/>
</dbReference>
<feature type="domain" description="Thiamine pyrophosphate enzyme N-terminal TPP-binding" evidence="6">
    <location>
        <begin position="12"/>
        <end position="104"/>
    </location>
</feature>
<name>A0A3R8JR97_9FIRM</name>
<dbReference type="AlphaFoldDB" id="A0A3R8JR97"/>
<keyword evidence="5" id="KW-0464">Manganese</keyword>
<dbReference type="PIRSF" id="PIRSF004983">
    <property type="entry name" value="MenD"/>
    <property type="match status" value="1"/>
</dbReference>
<proteinExistence type="predicted"/>
<comment type="caution">
    <text evidence="7">The sequence shown here is derived from an EMBL/GenBank/DDBJ whole genome shotgun (WGS) entry which is preliminary data.</text>
</comment>
<evidence type="ECO:0000259" key="6">
    <source>
        <dbReference type="Pfam" id="PF02776"/>
    </source>
</evidence>
<dbReference type="GO" id="GO:0009234">
    <property type="term" value="P:menaquinone biosynthetic process"/>
    <property type="evidence" value="ECO:0007669"/>
    <property type="project" value="InterPro"/>
</dbReference>
<dbReference type="PANTHER" id="PTHR42916">
    <property type="entry name" value="2-SUCCINYL-5-ENOLPYRUVYL-6-HYDROXY-3-CYCLOHEXENE-1-CARBOXYLATE SYNTHASE"/>
    <property type="match status" value="1"/>
</dbReference>
<evidence type="ECO:0000313" key="7">
    <source>
        <dbReference type="EMBL" id="RRK33394.1"/>
    </source>
</evidence>
<keyword evidence="1" id="KW-0808">Transferase</keyword>
<gene>
    <name evidence="7" type="ORF">EBB54_20125</name>
</gene>
<evidence type="ECO:0000256" key="3">
    <source>
        <dbReference type="ARBA" id="ARBA00022842"/>
    </source>
</evidence>
<dbReference type="Gene3D" id="3.40.50.1220">
    <property type="entry name" value="TPP-binding domain"/>
    <property type="match status" value="1"/>
</dbReference>
<dbReference type="SUPFAM" id="SSF52518">
    <property type="entry name" value="Thiamin diphosphate-binding fold (THDP-binding)"/>
    <property type="match status" value="2"/>
</dbReference>
<keyword evidence="3" id="KW-0460">Magnesium</keyword>
<protein>
    <submittedName>
        <fullName evidence="7">2-succinyl-5-enolpyruvyl-6-hydroxy-3-cyclohexene-1-carboxylate synthase</fullName>
    </submittedName>
</protein>
<dbReference type="InterPro" id="IPR029061">
    <property type="entry name" value="THDP-binding"/>
</dbReference>
<evidence type="ECO:0000256" key="4">
    <source>
        <dbReference type="ARBA" id="ARBA00023052"/>
    </source>
</evidence>
<keyword evidence="4" id="KW-0786">Thiamine pyrophosphate</keyword>
<dbReference type="EMBL" id="RHJS01000002">
    <property type="protein sequence ID" value="RRK33394.1"/>
    <property type="molecule type" value="Genomic_DNA"/>
</dbReference>
<keyword evidence="8" id="KW-1185">Reference proteome</keyword>
<keyword evidence="2" id="KW-0479">Metal-binding</keyword>
<evidence type="ECO:0000256" key="5">
    <source>
        <dbReference type="ARBA" id="ARBA00023211"/>
    </source>
</evidence>
<dbReference type="InterPro" id="IPR004433">
    <property type="entry name" value="MenaQ_synth_MenD"/>
</dbReference>
<dbReference type="PANTHER" id="PTHR42916:SF1">
    <property type="entry name" value="PROTEIN PHYLLO, CHLOROPLASTIC"/>
    <property type="match status" value="1"/>
</dbReference>
<dbReference type="GO" id="GO:0030976">
    <property type="term" value="F:thiamine pyrophosphate binding"/>
    <property type="evidence" value="ECO:0007669"/>
    <property type="project" value="InterPro"/>
</dbReference>
<dbReference type="GO" id="GO:0070204">
    <property type="term" value="F:2-succinyl-5-enolpyruvyl-6-hydroxy-3-cyclohexene-1-carboxylic-acid synthase activity"/>
    <property type="evidence" value="ECO:0007669"/>
    <property type="project" value="InterPro"/>
</dbReference>
<accession>A0A3R8JR97</accession>
<dbReference type="InterPro" id="IPR012001">
    <property type="entry name" value="Thiamin_PyroP_enz_TPP-bd_dom"/>
</dbReference>
<dbReference type="RefSeq" id="WP_125128657.1">
    <property type="nucleotide sequence ID" value="NZ_RHJS01000002.1"/>
</dbReference>
<sequence>MDYSVKENILMLIALLKKHGIRKIVVSPGTTNVMFVASIQQDKWFEIYSSADERSAAYIACGMAEESNELIAITCTGATASRNYFPALTEAYYRNLPILVITFSLVEAVYDNLMPQVIDRTVAPNDTVKMYVEIPEVKNDIDLWKANYLINKGILELTHHDKGPVHINLIDAFSYDFSAKTLPNVRVIKRLFVIDDLPEIKESRIAIFIGEHTIFSTECINAIDEFCSYYNAVVITDHTSNFRGKYSVLGALITSQEQIKKEAISFDLIIDLGGITGDYYMVDTKKSWRVDPSGNIKDRFHNVEIVFEMPEITFFEKYINIAKEHNYTADNNSEILRWKNLREQISSQIAELPFSNIEVAKYMSEFIPDSCYVYFGILNSLRAWNFFELPSHVQVFCNVGGFGIDGGMSTFLGGSIVKPNILHFLFIGDLAFFYDMNSLGNRHLGRNIRILLINNGCGTEFKHYSHPGSMFGNATDNYIAAKGHYGNCSRQFVRHYVEDLGFLYLSADNKLDLKKQINVFTDEQCEQSIVFEVFTNPKDESDALKTIRNIIHNVSMKQIVKDTLGPSNIQKIRSIIRK</sequence>